<gene>
    <name evidence="1" type="ORF">V565_146210</name>
</gene>
<keyword evidence="2" id="KW-1185">Reference proteome</keyword>
<dbReference type="Proteomes" id="UP000027456">
    <property type="component" value="Unassembled WGS sequence"/>
</dbReference>
<dbReference type="HOGENOM" id="CLU_026353_1_0_1"/>
<evidence type="ECO:0000313" key="1">
    <source>
        <dbReference type="EMBL" id="KEP47724.1"/>
    </source>
</evidence>
<proteinExistence type="predicted"/>
<dbReference type="AlphaFoldDB" id="A0A074RLN9"/>
<reference evidence="1 2" key="1">
    <citation type="submission" date="2013-12" db="EMBL/GenBank/DDBJ databases">
        <authorList>
            <person name="Cubeta M."/>
            <person name="Pakala S."/>
            <person name="Fedorova N."/>
            <person name="Thomas E."/>
            <person name="Dean R."/>
            <person name="Jabaji S."/>
            <person name="Neate S."/>
            <person name="Toda T."/>
            <person name="Tavantzis S."/>
            <person name="Vilgalys R."/>
            <person name="Bharathan N."/>
            <person name="Pakala S."/>
            <person name="Losada L.S."/>
            <person name="Zafar N."/>
            <person name="Nierman W."/>
        </authorList>
    </citation>
    <scope>NUCLEOTIDE SEQUENCE [LARGE SCALE GENOMIC DNA]</scope>
    <source>
        <strain evidence="1 2">123E</strain>
    </source>
</reference>
<evidence type="ECO:0000313" key="2">
    <source>
        <dbReference type="Proteomes" id="UP000027456"/>
    </source>
</evidence>
<name>A0A074RLN9_9AGAM</name>
<dbReference type="EMBL" id="AZST01000669">
    <property type="protein sequence ID" value="KEP47724.1"/>
    <property type="molecule type" value="Genomic_DNA"/>
</dbReference>
<dbReference type="OrthoDB" id="3135013at2759"/>
<dbReference type="Gene3D" id="3.80.10.10">
    <property type="entry name" value="Ribonuclease Inhibitor"/>
    <property type="match status" value="1"/>
</dbReference>
<sequence length="570" mass="64499">MSSLFIQAPCSLTLEWEDASASLATALETYMDLCLALETKYLRVASTSNLVDRIDSKFVRLHDSMKQQLFTSRSALARTRNRLASSLYRFPEEILSQIFMEVIHDHHPTSEGFAPLSMEDHLTYTYRGLHTLIRVCSVWRNVALRRAALWSTIPVLNSAFGSANGYRMYRETELSLQRAVGAGLHFAGVLDLGDYQKTKLIPKFIPRFHTINLKSKYLGSIHNFLEMVLDSGIPSSLHELSICHIHDINCKSPESLPDETEYLSFHECRYRPTFQQLIRSVSVLRVSGIPFHWHAITFSTNLVELRIQAVTLGYESELNHLLKAVATATQLRKLSIISLSAFPDPVGVESPMPISVDLPKLQTLYVEDLYFNVLDWVLTNINPGSHCIKLYLTDKTLYIGDLEAGSGAFEENEVDPSDLCDLLGCTPVDTLMLYGDSGNHWVAEPVLRRILCSIPSLKTLMMSHWEFDAENLAALVRHPSQVFAQIQNLHLTGAKIFDIVGLKRFIASHPIQNLDIGALLWKGPLLADDWVHLKPGDDLSKWLESRIQSVHLRKVGYEAPEFKVAKWQLW</sequence>
<protein>
    <submittedName>
        <fullName evidence="1">F-box-like protein</fullName>
    </submittedName>
</protein>
<dbReference type="InterPro" id="IPR032675">
    <property type="entry name" value="LRR_dom_sf"/>
</dbReference>
<dbReference type="SUPFAM" id="SSF52047">
    <property type="entry name" value="RNI-like"/>
    <property type="match status" value="1"/>
</dbReference>
<comment type="caution">
    <text evidence="1">The sequence shown here is derived from an EMBL/GenBank/DDBJ whole genome shotgun (WGS) entry which is preliminary data.</text>
</comment>
<accession>A0A074RLN9</accession>
<organism evidence="1 2">
    <name type="scientific">Rhizoctonia solani 123E</name>
    <dbReference type="NCBI Taxonomy" id="1423351"/>
    <lineage>
        <taxon>Eukaryota</taxon>
        <taxon>Fungi</taxon>
        <taxon>Dikarya</taxon>
        <taxon>Basidiomycota</taxon>
        <taxon>Agaricomycotina</taxon>
        <taxon>Agaricomycetes</taxon>
        <taxon>Cantharellales</taxon>
        <taxon>Ceratobasidiaceae</taxon>
        <taxon>Rhizoctonia</taxon>
    </lineage>
</organism>